<dbReference type="RefSeq" id="WP_073006326.1">
    <property type="nucleotide sequence ID" value="NZ_FQXD01000004.1"/>
</dbReference>
<dbReference type="AlphaFoldDB" id="A0A1M5QBU2"/>
<dbReference type="Proteomes" id="UP000184079">
    <property type="component" value="Unassembled WGS sequence"/>
</dbReference>
<proteinExistence type="predicted"/>
<organism evidence="1 2">
    <name type="scientific">Virgibacillus chiguensis</name>
    <dbReference type="NCBI Taxonomy" id="411959"/>
    <lineage>
        <taxon>Bacteria</taxon>
        <taxon>Bacillati</taxon>
        <taxon>Bacillota</taxon>
        <taxon>Bacilli</taxon>
        <taxon>Bacillales</taxon>
        <taxon>Bacillaceae</taxon>
        <taxon>Virgibacillus</taxon>
    </lineage>
</organism>
<dbReference type="EMBL" id="FQXD01000004">
    <property type="protein sequence ID" value="SHH11512.1"/>
    <property type="molecule type" value="Genomic_DNA"/>
</dbReference>
<name>A0A1M5QBU2_9BACI</name>
<accession>A0A1M5QBU2</accession>
<evidence type="ECO:0000313" key="1">
    <source>
        <dbReference type="EMBL" id="SHH11512.1"/>
    </source>
</evidence>
<keyword evidence="2" id="KW-1185">Reference proteome</keyword>
<evidence type="ECO:0000313" key="2">
    <source>
        <dbReference type="Proteomes" id="UP000184079"/>
    </source>
</evidence>
<gene>
    <name evidence="1" type="ORF">SAMN05421807_10464</name>
</gene>
<reference evidence="2" key="1">
    <citation type="submission" date="2016-11" db="EMBL/GenBank/DDBJ databases">
        <authorList>
            <person name="Varghese N."/>
            <person name="Submissions S."/>
        </authorList>
    </citation>
    <scope>NUCLEOTIDE SEQUENCE [LARGE SCALE GENOMIC DNA]</scope>
    <source>
        <strain evidence="2">CGMCC 1.6496</strain>
    </source>
</reference>
<protein>
    <submittedName>
        <fullName evidence="1">Uncharacterized protein</fullName>
    </submittedName>
</protein>
<sequence>MSSRKYYKSVVMSGNQAKKCKPCPKRKCKPCPKRCFKDDCCTRKTCECNFKKPDFKPAKLTSDCFVVHSLVGSKSVQKVAETTLPITLFPNLLDISDLVSVDVVPNLDEITQNARIIKDKVVNIGLVPATISVTIAGVATPDVVTTTIPFQAHTDFFGACPEDMLQETPLEVEGIFTQPGVEVVDAIGTGFVEGILVKIVLRTQITVTRQVIKDQKGNLCEINPNRCEITDTPSFTFPTPNGG</sequence>